<organism evidence="3 4">
    <name type="scientific">Umezawaea tangerina</name>
    <dbReference type="NCBI Taxonomy" id="84725"/>
    <lineage>
        <taxon>Bacteria</taxon>
        <taxon>Bacillati</taxon>
        <taxon>Actinomycetota</taxon>
        <taxon>Actinomycetes</taxon>
        <taxon>Pseudonocardiales</taxon>
        <taxon>Pseudonocardiaceae</taxon>
        <taxon>Umezawaea</taxon>
    </lineage>
</organism>
<dbReference type="InterPro" id="IPR050791">
    <property type="entry name" value="Aldo-Keto_reductase"/>
</dbReference>
<dbReference type="PANTHER" id="PTHR43625">
    <property type="entry name" value="AFLATOXIN B1 ALDEHYDE REDUCTASE"/>
    <property type="match status" value="1"/>
</dbReference>
<dbReference type="GO" id="GO:0016491">
    <property type="term" value="F:oxidoreductase activity"/>
    <property type="evidence" value="ECO:0007669"/>
    <property type="project" value="UniProtKB-KW"/>
</dbReference>
<dbReference type="Gene3D" id="3.20.20.100">
    <property type="entry name" value="NADP-dependent oxidoreductase domain"/>
    <property type="match status" value="1"/>
</dbReference>
<keyword evidence="1" id="KW-0560">Oxidoreductase</keyword>
<dbReference type="EMBL" id="PVTF01000004">
    <property type="protein sequence ID" value="PRY42808.1"/>
    <property type="molecule type" value="Genomic_DNA"/>
</dbReference>
<dbReference type="InterPro" id="IPR023210">
    <property type="entry name" value="NADP_OxRdtase_dom"/>
</dbReference>
<dbReference type="InterPro" id="IPR020471">
    <property type="entry name" value="AKR"/>
</dbReference>
<evidence type="ECO:0000313" key="4">
    <source>
        <dbReference type="Proteomes" id="UP000239494"/>
    </source>
</evidence>
<name>A0A2T0TAX8_9PSEU</name>
<dbReference type="GO" id="GO:0005737">
    <property type="term" value="C:cytoplasm"/>
    <property type="evidence" value="ECO:0007669"/>
    <property type="project" value="TreeGrafter"/>
</dbReference>
<evidence type="ECO:0000313" key="3">
    <source>
        <dbReference type="EMBL" id="PRY42808.1"/>
    </source>
</evidence>
<protein>
    <submittedName>
        <fullName evidence="3">Aryl-alcohol dehydrogenase-like predicted oxidoreductase</fullName>
    </submittedName>
</protein>
<dbReference type="RefSeq" id="WP_106188164.1">
    <property type="nucleotide sequence ID" value="NZ_PVTF01000004.1"/>
</dbReference>
<gene>
    <name evidence="3" type="ORF">CLV43_104645</name>
</gene>
<proteinExistence type="predicted"/>
<dbReference type="InterPro" id="IPR036812">
    <property type="entry name" value="NAD(P)_OxRdtase_dom_sf"/>
</dbReference>
<comment type="caution">
    <text evidence="3">The sequence shown here is derived from an EMBL/GenBank/DDBJ whole genome shotgun (WGS) entry which is preliminary data.</text>
</comment>
<evidence type="ECO:0000259" key="2">
    <source>
        <dbReference type="Pfam" id="PF00248"/>
    </source>
</evidence>
<dbReference type="Proteomes" id="UP000239494">
    <property type="component" value="Unassembled WGS sequence"/>
</dbReference>
<dbReference type="AlphaFoldDB" id="A0A2T0TAX8"/>
<keyword evidence="4" id="KW-1185">Reference proteome</keyword>
<dbReference type="SUPFAM" id="SSF51430">
    <property type="entry name" value="NAD(P)-linked oxidoreductase"/>
    <property type="match status" value="1"/>
</dbReference>
<dbReference type="Pfam" id="PF00248">
    <property type="entry name" value="Aldo_ket_red"/>
    <property type="match status" value="1"/>
</dbReference>
<sequence length="335" mass="36273">MAEQSSTTITRRPLGSQGLLVSTQGLGCMGMSAAYGARDDEESTATVHRALDLGITFLDTAEAYGPFTNEILVGKAIAGRREEVQLATKFATEFDDDGTRHAVNGRPEYAHRAIDRSLRHLGTDYVDLYYLHRVDPDVPIEDTMDAMADMFMAGKIRYVGLSEVSPETIRRAHLIHPITAVQSEYSLFARGPELDGVLRTCRELGIGFVPYSPLGRGFLTGEITSVDDLAPDDARRGLPWFSPENIARNVAVVEVLKTLAEAKGVTASQLALAWVLAQDTVPIPGTKRRRWLEENAAAASVKLTTADLAAIDKAAPHGVAAGERNTPQGLATTNR</sequence>
<reference evidence="3 4" key="1">
    <citation type="submission" date="2018-03" db="EMBL/GenBank/DDBJ databases">
        <title>Genomic Encyclopedia of Archaeal and Bacterial Type Strains, Phase II (KMG-II): from individual species to whole genera.</title>
        <authorList>
            <person name="Goeker M."/>
        </authorList>
    </citation>
    <scope>NUCLEOTIDE SEQUENCE [LARGE SCALE GENOMIC DNA]</scope>
    <source>
        <strain evidence="3 4">DSM 44720</strain>
    </source>
</reference>
<accession>A0A2T0TAX8</accession>
<dbReference type="OrthoDB" id="9768793at2"/>
<evidence type="ECO:0000256" key="1">
    <source>
        <dbReference type="ARBA" id="ARBA00023002"/>
    </source>
</evidence>
<dbReference type="CDD" id="cd19076">
    <property type="entry name" value="AKR_AKR13A_13D"/>
    <property type="match status" value="1"/>
</dbReference>
<dbReference type="PANTHER" id="PTHR43625:SF40">
    <property type="entry name" value="ALDO-KETO REDUCTASE YAKC [NADP(+)]"/>
    <property type="match status" value="1"/>
</dbReference>
<feature type="domain" description="NADP-dependent oxidoreductase" evidence="2">
    <location>
        <begin position="25"/>
        <end position="314"/>
    </location>
</feature>
<dbReference type="PRINTS" id="PR00069">
    <property type="entry name" value="ALDKETRDTASE"/>
</dbReference>